<sequence>MERTCHVAASFHLFINHGCRMLVPLADLPRKARSLIEKIVYWPSENSETFSSQLEKVWIQSQASGERRDGRKKEHKFIDSLSDLSF</sequence>
<dbReference type="EMBL" id="AMZH03004735">
    <property type="protein sequence ID" value="RRT68315.1"/>
    <property type="molecule type" value="Genomic_DNA"/>
</dbReference>
<reference evidence="1 2" key="1">
    <citation type="journal article" date="2014" name="Agronomy (Basel)">
        <title>A Draft Genome Sequence for Ensete ventricosum, the Drought-Tolerant Tree Against Hunger.</title>
        <authorList>
            <person name="Harrison J."/>
            <person name="Moore K.A."/>
            <person name="Paszkiewicz K."/>
            <person name="Jones T."/>
            <person name="Grant M."/>
            <person name="Ambacheew D."/>
            <person name="Muzemil S."/>
            <person name="Studholme D.J."/>
        </authorList>
    </citation>
    <scope>NUCLEOTIDE SEQUENCE [LARGE SCALE GENOMIC DNA]</scope>
</reference>
<comment type="caution">
    <text evidence="1">The sequence shown here is derived from an EMBL/GenBank/DDBJ whole genome shotgun (WGS) entry which is preliminary data.</text>
</comment>
<dbReference type="Proteomes" id="UP000287651">
    <property type="component" value="Unassembled WGS sequence"/>
</dbReference>
<evidence type="ECO:0000313" key="2">
    <source>
        <dbReference type="Proteomes" id="UP000287651"/>
    </source>
</evidence>
<accession>A0A444ES06</accession>
<evidence type="ECO:0000313" key="1">
    <source>
        <dbReference type="EMBL" id="RRT68315.1"/>
    </source>
</evidence>
<gene>
    <name evidence="1" type="ORF">B296_00026118</name>
</gene>
<protein>
    <submittedName>
        <fullName evidence="1">Uncharacterized protein</fullName>
    </submittedName>
</protein>
<dbReference type="AlphaFoldDB" id="A0A444ES06"/>
<proteinExistence type="predicted"/>
<organism evidence="1 2">
    <name type="scientific">Ensete ventricosum</name>
    <name type="common">Abyssinian banana</name>
    <name type="synonym">Musa ensete</name>
    <dbReference type="NCBI Taxonomy" id="4639"/>
    <lineage>
        <taxon>Eukaryota</taxon>
        <taxon>Viridiplantae</taxon>
        <taxon>Streptophyta</taxon>
        <taxon>Embryophyta</taxon>
        <taxon>Tracheophyta</taxon>
        <taxon>Spermatophyta</taxon>
        <taxon>Magnoliopsida</taxon>
        <taxon>Liliopsida</taxon>
        <taxon>Zingiberales</taxon>
        <taxon>Musaceae</taxon>
        <taxon>Ensete</taxon>
    </lineage>
</organism>
<name>A0A444ES06_ENSVE</name>